<dbReference type="OrthoDB" id="9998944at2"/>
<proteinExistence type="predicted"/>
<dbReference type="AlphaFoldDB" id="A0A378JUN4"/>
<dbReference type="Proteomes" id="UP000054985">
    <property type="component" value="Unassembled WGS sequence"/>
</dbReference>
<protein>
    <submittedName>
        <fullName evidence="3">Phage integrase</fullName>
    </submittedName>
</protein>
<dbReference type="Proteomes" id="UP000254040">
    <property type="component" value="Unassembled WGS sequence"/>
</dbReference>
<feature type="transmembrane region" description="Helical" evidence="1">
    <location>
        <begin position="12"/>
        <end position="33"/>
    </location>
</feature>
<evidence type="ECO:0000313" key="5">
    <source>
        <dbReference type="Proteomes" id="UP000254040"/>
    </source>
</evidence>
<dbReference type="EMBL" id="UGOG01000001">
    <property type="protein sequence ID" value="STX62445.1"/>
    <property type="molecule type" value="Genomic_DNA"/>
</dbReference>
<keyword evidence="1" id="KW-0812">Transmembrane</keyword>
<dbReference type="InterPro" id="IPR053773">
    <property type="entry name" value="Vpar_1526-like"/>
</dbReference>
<gene>
    <name evidence="2" type="ORF">Lmor_2288</name>
    <name evidence="3" type="ORF">NCTC12239_01377</name>
</gene>
<keyword evidence="4" id="KW-1185">Reference proteome</keyword>
<evidence type="ECO:0000313" key="3">
    <source>
        <dbReference type="EMBL" id="STX62445.1"/>
    </source>
</evidence>
<sequence length="411" mass="46832">MEIKQIINWLDMYKGLISQVVIPILALIFGIIFRDKIKSFGNYVKSRVFNKQKAGNDIIANSSHNQNIQNQSPNSPVVYGNYSHNSSVDTEAVKMMACGYINLTFPHIEKALNKRKTNALHFLEVLDNELKDQPLERFAEASVQVALKYAIDGASSTDEVDIHKTLSHLLRERVSKSNSNLVDLTINEAIATTSKINLNLIKLLGFSFLFSRTKLTKITTLASVYDHLKMVIKEFSSLEVSDSQFEYLESISCGKTNTIGANTTLSNNIKSFYPQVFTKKISAEEMNTIQLDEHLKNLILINNNNQYSLIPALGIYIFEDVQIFNTKNKEPIILSENEKEQIKKVFVQFQLSNEEVRGLILEAIPDYQKIEDLWNKNNFPNFILNTQGIALGRAYLEQSQFGKYDINIWIK</sequence>
<organism evidence="3 5">
    <name type="scientific">Legionella moravica</name>
    <dbReference type="NCBI Taxonomy" id="39962"/>
    <lineage>
        <taxon>Bacteria</taxon>
        <taxon>Pseudomonadati</taxon>
        <taxon>Pseudomonadota</taxon>
        <taxon>Gammaproteobacteria</taxon>
        <taxon>Legionellales</taxon>
        <taxon>Legionellaceae</taxon>
        <taxon>Legionella</taxon>
    </lineage>
</organism>
<evidence type="ECO:0000256" key="1">
    <source>
        <dbReference type="SAM" id="Phobius"/>
    </source>
</evidence>
<reference evidence="2 4" key="1">
    <citation type="submission" date="2015-11" db="EMBL/GenBank/DDBJ databases">
        <title>Genomic analysis of 38 Legionella species identifies large and diverse effector repertoires.</title>
        <authorList>
            <person name="Burstein D."/>
            <person name="Amaro F."/>
            <person name="Zusman T."/>
            <person name="Lifshitz Z."/>
            <person name="Cohen O."/>
            <person name="Gilbert J.A."/>
            <person name="Pupko T."/>
            <person name="Shuman H.A."/>
            <person name="Segal G."/>
        </authorList>
    </citation>
    <scope>NUCLEOTIDE SEQUENCE [LARGE SCALE GENOMIC DNA]</scope>
    <source>
        <strain evidence="2 4">ATCC 43877</strain>
    </source>
</reference>
<evidence type="ECO:0000313" key="2">
    <source>
        <dbReference type="EMBL" id="KTD32350.1"/>
    </source>
</evidence>
<dbReference type="EMBL" id="LNYN01000029">
    <property type="protein sequence ID" value="KTD32350.1"/>
    <property type="molecule type" value="Genomic_DNA"/>
</dbReference>
<evidence type="ECO:0000313" key="4">
    <source>
        <dbReference type="Proteomes" id="UP000054985"/>
    </source>
</evidence>
<keyword evidence="1" id="KW-0472">Membrane</keyword>
<keyword evidence="1" id="KW-1133">Transmembrane helix</keyword>
<name>A0A378JUN4_9GAMM</name>
<reference evidence="3 5" key="2">
    <citation type="submission" date="2018-06" db="EMBL/GenBank/DDBJ databases">
        <authorList>
            <consortium name="Pathogen Informatics"/>
            <person name="Doyle S."/>
        </authorList>
    </citation>
    <scope>NUCLEOTIDE SEQUENCE [LARGE SCALE GENOMIC DNA]</scope>
    <source>
        <strain evidence="3 5">NCTC12239</strain>
    </source>
</reference>
<dbReference type="RefSeq" id="WP_028383042.1">
    <property type="nucleotide sequence ID" value="NZ_CAAAJG010000003.1"/>
</dbReference>
<accession>A0A378JUN4</accession>
<dbReference type="NCBIfam" id="NF045477">
    <property type="entry name" value="LPO_1073_dom"/>
    <property type="match status" value="1"/>
</dbReference>